<dbReference type="Pfam" id="PF23559">
    <property type="entry name" value="WHD_DRP"/>
    <property type="match status" value="1"/>
</dbReference>
<evidence type="ECO:0000256" key="1">
    <source>
        <dbReference type="ARBA" id="ARBA00008894"/>
    </source>
</evidence>
<keyword evidence="3" id="KW-0677">Repeat</keyword>
<dbReference type="Gene3D" id="3.80.10.10">
    <property type="entry name" value="Ribonuclease Inhibitor"/>
    <property type="match status" value="2"/>
</dbReference>
<comment type="similarity">
    <text evidence="1">Belongs to the disease resistance NB-LRR family.</text>
</comment>
<protein>
    <submittedName>
        <fullName evidence="10">(rape) hypothetical protein</fullName>
    </submittedName>
</protein>
<dbReference type="Gene3D" id="1.10.10.10">
    <property type="entry name" value="Winged helix-like DNA-binding domain superfamily/Winged helix DNA-binding domain"/>
    <property type="match status" value="1"/>
</dbReference>
<keyword evidence="5" id="KW-0611">Plant defense</keyword>
<dbReference type="PANTHER" id="PTHR33463">
    <property type="entry name" value="NB-ARC DOMAIN-CONTAINING PROTEIN-RELATED"/>
    <property type="match status" value="1"/>
</dbReference>
<dbReference type="SUPFAM" id="SSF52540">
    <property type="entry name" value="P-loop containing nucleoside triphosphate hydrolases"/>
    <property type="match status" value="1"/>
</dbReference>
<name>A0A816S2G0_BRANA</name>
<feature type="domain" description="NB-ARC" evidence="7">
    <location>
        <begin position="179"/>
        <end position="299"/>
    </location>
</feature>
<accession>A0A816S2G0</accession>
<dbReference type="FunFam" id="1.10.10.10:FF:000322">
    <property type="entry name" value="Probable disease resistance protein At1g63360"/>
    <property type="match status" value="1"/>
</dbReference>
<gene>
    <name evidence="10" type="ORF">DARMORV10_A06P09290.1</name>
</gene>
<evidence type="ECO:0000256" key="3">
    <source>
        <dbReference type="ARBA" id="ARBA00022737"/>
    </source>
</evidence>
<dbReference type="Pfam" id="PF00931">
    <property type="entry name" value="NB-ARC"/>
    <property type="match status" value="1"/>
</dbReference>
<dbReference type="PANTHER" id="PTHR33463:SF220">
    <property type="entry name" value="NB-ARC DOMAIN-CONTAINING PROTEIN"/>
    <property type="match status" value="1"/>
</dbReference>
<dbReference type="GO" id="GO:0006952">
    <property type="term" value="P:defense response"/>
    <property type="evidence" value="ECO:0007669"/>
    <property type="project" value="UniProtKB-KW"/>
</dbReference>
<evidence type="ECO:0000256" key="6">
    <source>
        <dbReference type="ARBA" id="ARBA00022840"/>
    </source>
</evidence>
<dbReference type="OMA" id="SHMPLEM"/>
<organism evidence="10">
    <name type="scientific">Brassica napus</name>
    <name type="common">Rape</name>
    <dbReference type="NCBI Taxonomy" id="3708"/>
    <lineage>
        <taxon>Eukaryota</taxon>
        <taxon>Viridiplantae</taxon>
        <taxon>Streptophyta</taxon>
        <taxon>Embryophyta</taxon>
        <taxon>Tracheophyta</taxon>
        <taxon>Spermatophyta</taxon>
        <taxon>Magnoliopsida</taxon>
        <taxon>eudicotyledons</taxon>
        <taxon>Gunneridae</taxon>
        <taxon>Pentapetalae</taxon>
        <taxon>rosids</taxon>
        <taxon>malvids</taxon>
        <taxon>Brassicales</taxon>
        <taxon>Brassicaceae</taxon>
        <taxon>Brassiceae</taxon>
        <taxon>Brassica</taxon>
    </lineage>
</organism>
<proteinExistence type="inferred from homology"/>
<feature type="domain" description="Disease resistance R13L4/SHOC-2-like LRR" evidence="9">
    <location>
        <begin position="510"/>
        <end position="760"/>
    </location>
</feature>
<keyword evidence="4" id="KW-0547">Nucleotide-binding</keyword>
<dbReference type="Proteomes" id="UP001295469">
    <property type="component" value="Chromosome A06"/>
</dbReference>
<dbReference type="InterPro" id="IPR042197">
    <property type="entry name" value="Apaf_helical"/>
</dbReference>
<dbReference type="InterPro" id="IPR055414">
    <property type="entry name" value="LRR_R13L4/SHOC2-like"/>
</dbReference>
<dbReference type="GO" id="GO:0005524">
    <property type="term" value="F:ATP binding"/>
    <property type="evidence" value="ECO:0007669"/>
    <property type="project" value="UniProtKB-KW"/>
</dbReference>
<dbReference type="InterPro" id="IPR058922">
    <property type="entry name" value="WHD_DRP"/>
</dbReference>
<dbReference type="SUPFAM" id="SSF52058">
    <property type="entry name" value="L domain-like"/>
    <property type="match status" value="1"/>
</dbReference>
<dbReference type="Gramene" id="CDX98075">
    <property type="protein sequence ID" value="CDX98075"/>
    <property type="gene ID" value="GSBRNA2T00105454001"/>
</dbReference>
<keyword evidence="2" id="KW-0433">Leucine-rich repeat</keyword>
<dbReference type="FunFam" id="3.40.50.300:FF:001091">
    <property type="entry name" value="Probable disease resistance protein At1g61300"/>
    <property type="match status" value="1"/>
</dbReference>
<evidence type="ECO:0000259" key="7">
    <source>
        <dbReference type="Pfam" id="PF00931"/>
    </source>
</evidence>
<evidence type="ECO:0000259" key="9">
    <source>
        <dbReference type="Pfam" id="PF23598"/>
    </source>
</evidence>
<dbReference type="PRINTS" id="PR00364">
    <property type="entry name" value="DISEASERSIST"/>
</dbReference>
<dbReference type="FunFam" id="1.10.8.430:FF:000003">
    <property type="entry name" value="Probable disease resistance protein At5g66910"/>
    <property type="match status" value="1"/>
</dbReference>
<dbReference type="EMBL" id="HG994360">
    <property type="protein sequence ID" value="CAF2082847.1"/>
    <property type="molecule type" value="Genomic_DNA"/>
</dbReference>
<evidence type="ECO:0000313" key="10">
    <source>
        <dbReference type="EMBL" id="CAF2082847.1"/>
    </source>
</evidence>
<dbReference type="InterPro" id="IPR027417">
    <property type="entry name" value="P-loop_NTPase"/>
</dbReference>
<evidence type="ECO:0000256" key="5">
    <source>
        <dbReference type="ARBA" id="ARBA00022821"/>
    </source>
</evidence>
<dbReference type="InterPro" id="IPR036388">
    <property type="entry name" value="WH-like_DNA-bd_sf"/>
</dbReference>
<evidence type="ECO:0000256" key="2">
    <source>
        <dbReference type="ARBA" id="ARBA00022614"/>
    </source>
</evidence>
<dbReference type="Gene3D" id="3.40.50.300">
    <property type="entry name" value="P-loop containing nucleotide triphosphate hydrolases"/>
    <property type="match status" value="1"/>
</dbReference>
<dbReference type="GO" id="GO:0043531">
    <property type="term" value="F:ADP binding"/>
    <property type="evidence" value="ECO:0007669"/>
    <property type="project" value="InterPro"/>
</dbReference>
<feature type="domain" description="Disease resistance protein winged helix" evidence="8">
    <location>
        <begin position="385"/>
        <end position="451"/>
    </location>
</feature>
<keyword evidence="6" id="KW-0067">ATP-binding</keyword>
<dbReference type="InterPro" id="IPR050905">
    <property type="entry name" value="Plant_NBS-LRR"/>
</dbReference>
<dbReference type="InterPro" id="IPR002182">
    <property type="entry name" value="NB-ARC"/>
</dbReference>
<dbReference type="Pfam" id="PF23598">
    <property type="entry name" value="LRR_14"/>
    <property type="match status" value="1"/>
</dbReference>
<dbReference type="InterPro" id="IPR032675">
    <property type="entry name" value="LRR_dom_sf"/>
</dbReference>
<evidence type="ECO:0000256" key="4">
    <source>
        <dbReference type="ARBA" id="ARBA00022741"/>
    </source>
</evidence>
<dbReference type="AlphaFoldDB" id="A0A816S2G0"/>
<dbReference type="Gene3D" id="1.10.8.430">
    <property type="entry name" value="Helical domain of apoptotic protease-activating factors"/>
    <property type="match status" value="1"/>
</dbReference>
<sequence>MGGIFSVSMSCDQMVNQFSKWLCLKGSYIHNLAENLVSLEKAMGVLKAKRDDVQGRVHREEFTGHRQRRAQVQVWLTRILDIENQYNDLLSTSNLELERLCMCGFCSKNLKLSYRYGKRVILVLKEAESLISQGEFDVVTEATPRSEVEELPTHPTIVGQETTLERVWNRLKKDTVGVVGLHVSRNASVRKIQESIAKKLGLVGKEWDEKNENERALDIHNVLRRKKFVLLLDDIWEKVNLSAVGVPCPSTENGCKVVFTTRSRDVCGRMGVNDPIEVTCLDSDKAWDLFKKKVGENTLESHTDIPKLARKVADRCCGLPLALNVIGETMACKSTVQEWHLALGDLSSSAQEFSGMEDEILPILKYSYDNLKGEQVKSCFLYCSMFPEDHFFGKVRLIEHWICEGFIDEKEGRERALNLGYAILGTLVRASLLEEAGNSSYLKIHDVVRDMGQWIASDLGKHKERCIVQTDIGLCEIPKVKKWKDVRKMSLMGTSIEKISESSPPPDCPELTTLLLGCNERLTTISGDFFRSMPRLLVLDLSFCRYLNGLPEQISRLSSLRCLDLAQTQIDRLPVGFQELKMLIHLNLEETKVVSCDGISNLSRLRTLKLAESQVWLDMSLMRELQLLKHLEFVSINIFSSLVGKLLLYDPRVGRCIQHINTTDPPEEESEQVFVLPAMDTLRRIDIWSCGGREIEVVEKTSLNKSPTILQCFSNLVEVRIGTCDGLKDLTWLLLAPNLTSLCVLQSKQLEEIISKDKAASILEETRNDTVVPFNNLKIIFLADLPELKSIFWSALPFERLKYFSVMECLKLRKLPLDSKSILKVEEFDFHCEEEWIQGIEWEDEATRNRFLPSFNRRAPH</sequence>
<evidence type="ECO:0000259" key="8">
    <source>
        <dbReference type="Pfam" id="PF23559"/>
    </source>
</evidence>
<reference evidence="10" key="1">
    <citation type="submission" date="2021-01" db="EMBL/GenBank/DDBJ databases">
        <authorList>
            <consortium name="Genoscope - CEA"/>
            <person name="William W."/>
        </authorList>
    </citation>
    <scope>NUCLEOTIDE SEQUENCE</scope>
</reference>